<evidence type="ECO:0000313" key="2">
    <source>
        <dbReference type="EMBL" id="MFC3226329.1"/>
    </source>
</evidence>
<reference evidence="3" key="1">
    <citation type="journal article" date="2019" name="Int. J. Syst. Evol. Microbiol.">
        <title>The Global Catalogue of Microorganisms (GCM) 10K type strain sequencing project: providing services to taxonomists for standard genome sequencing and annotation.</title>
        <authorList>
            <consortium name="The Broad Institute Genomics Platform"/>
            <consortium name="The Broad Institute Genome Sequencing Center for Infectious Disease"/>
            <person name="Wu L."/>
            <person name="Ma J."/>
        </authorList>
    </citation>
    <scope>NUCLEOTIDE SEQUENCE [LARGE SCALE GENOMIC DNA]</scope>
    <source>
        <strain evidence="3">KCTC 42964</strain>
    </source>
</reference>
<evidence type="ECO:0000256" key="1">
    <source>
        <dbReference type="SAM" id="SignalP"/>
    </source>
</evidence>
<feature type="signal peptide" evidence="1">
    <location>
        <begin position="1"/>
        <end position="22"/>
    </location>
</feature>
<gene>
    <name evidence="2" type="ORF">ACFOGJ_03765</name>
</gene>
<evidence type="ECO:0000313" key="3">
    <source>
        <dbReference type="Proteomes" id="UP001595528"/>
    </source>
</evidence>
<organism evidence="2 3">
    <name type="scientific">Marinibaculum pumilum</name>
    <dbReference type="NCBI Taxonomy" id="1766165"/>
    <lineage>
        <taxon>Bacteria</taxon>
        <taxon>Pseudomonadati</taxon>
        <taxon>Pseudomonadota</taxon>
        <taxon>Alphaproteobacteria</taxon>
        <taxon>Rhodospirillales</taxon>
        <taxon>Rhodospirillaceae</taxon>
        <taxon>Marinibaculum</taxon>
    </lineage>
</organism>
<dbReference type="RefSeq" id="WP_379898246.1">
    <property type="nucleotide sequence ID" value="NZ_JBHRTR010000010.1"/>
</dbReference>
<comment type="caution">
    <text evidence="2">The sequence shown here is derived from an EMBL/GenBank/DDBJ whole genome shotgun (WGS) entry which is preliminary data.</text>
</comment>
<name>A0ABV7KVP0_9PROT</name>
<accession>A0ABV7KVP0</accession>
<dbReference type="Proteomes" id="UP001595528">
    <property type="component" value="Unassembled WGS sequence"/>
</dbReference>
<proteinExistence type="predicted"/>
<keyword evidence="3" id="KW-1185">Reference proteome</keyword>
<keyword evidence="1" id="KW-0732">Signal</keyword>
<feature type="chain" id="PRO_5046870457" evidence="1">
    <location>
        <begin position="23"/>
        <end position="166"/>
    </location>
</feature>
<protein>
    <submittedName>
        <fullName evidence="2">Uncharacterized protein</fullName>
    </submittedName>
</protein>
<dbReference type="EMBL" id="JBHRTR010000010">
    <property type="protein sequence ID" value="MFC3226329.1"/>
    <property type="molecule type" value="Genomic_DNA"/>
</dbReference>
<sequence length="166" mass="17153">MRTATAMLTLATLMAATAAAQAAGQVGSFTIVGEGKCQPKTFLESSQVGPAPFTAFQWTEGEFESSGSFPLNASTMTFSGNSAVIENPANLNPGLADVKGDKVTGTIYFSSMPNLNPDGELVSLSCNHKYRWTIAEDAVIELQPAGGISDIISCGCSPVSGLVPAK</sequence>